<dbReference type="SUPFAM" id="SSF57997">
    <property type="entry name" value="Tropomyosin"/>
    <property type="match status" value="1"/>
</dbReference>
<feature type="compositionally biased region" description="Basic and acidic residues" evidence="1">
    <location>
        <begin position="273"/>
        <end position="283"/>
    </location>
</feature>
<dbReference type="EMBL" id="JAGFOA010000004">
    <property type="protein sequence ID" value="MBO3664125.1"/>
    <property type="molecule type" value="Genomic_DNA"/>
</dbReference>
<dbReference type="Gene3D" id="1.10.287.1490">
    <property type="match status" value="1"/>
</dbReference>
<evidence type="ECO:0000256" key="1">
    <source>
        <dbReference type="SAM" id="MobiDB-lite"/>
    </source>
</evidence>
<gene>
    <name evidence="2" type="ORF">J5V96_11460</name>
</gene>
<dbReference type="Proteomes" id="UP000680132">
    <property type="component" value="Unassembled WGS sequence"/>
</dbReference>
<organism evidence="2 3">
    <name type="scientific">Microbacterium stercoris</name>
    <dbReference type="NCBI Taxonomy" id="2820289"/>
    <lineage>
        <taxon>Bacteria</taxon>
        <taxon>Bacillati</taxon>
        <taxon>Actinomycetota</taxon>
        <taxon>Actinomycetes</taxon>
        <taxon>Micrococcales</taxon>
        <taxon>Microbacteriaceae</taxon>
        <taxon>Microbacterium</taxon>
    </lineage>
</organism>
<accession>A0A939TR44</accession>
<protein>
    <submittedName>
        <fullName evidence="2">Transposase</fullName>
    </submittedName>
</protein>
<evidence type="ECO:0000313" key="3">
    <source>
        <dbReference type="Proteomes" id="UP000680132"/>
    </source>
</evidence>
<feature type="region of interest" description="Disordered" evidence="1">
    <location>
        <begin position="259"/>
        <end position="283"/>
    </location>
</feature>
<sequence length="283" mass="30241">MASDPLVDVAWELYDLAPASFTAERNARAKAAKSDDPALATRITALKRASAAAWIVGQLVRHRAARLGEVLELGAELRDAQQDLDAATLTQLTRDRRALTAALAREGAALAEARGVNAPSSVLDEVSQTLQAAMADANAAAAVTSGRLIRGLEVVGFDPVDLDGAVAGPAPDGSSAREPQVDELAARRARRNAERAVRAAEKDLERAEREQETVHRQVADLEHQRDDARSRLDELRRQTAEAEHTINAAEDKLRGLAARVEEADDTSSAARAALDEARAALED</sequence>
<dbReference type="RefSeq" id="WP_208503878.1">
    <property type="nucleotide sequence ID" value="NZ_JAGFOA010000004.1"/>
</dbReference>
<feature type="region of interest" description="Disordered" evidence="1">
    <location>
        <begin position="166"/>
        <end position="247"/>
    </location>
</feature>
<feature type="compositionally biased region" description="Basic and acidic residues" evidence="1">
    <location>
        <begin position="191"/>
        <end position="247"/>
    </location>
</feature>
<name>A0A939TR44_9MICO</name>
<comment type="caution">
    <text evidence="2">The sequence shown here is derived from an EMBL/GenBank/DDBJ whole genome shotgun (WGS) entry which is preliminary data.</text>
</comment>
<evidence type="ECO:0000313" key="2">
    <source>
        <dbReference type="EMBL" id="MBO3664125.1"/>
    </source>
</evidence>
<reference evidence="2" key="1">
    <citation type="submission" date="2021-03" db="EMBL/GenBank/DDBJ databases">
        <title>Microbacterium sp. nov., a novel actinobacterium isolated from cow dung.</title>
        <authorList>
            <person name="Zhang L."/>
        </authorList>
    </citation>
    <scope>NUCLEOTIDE SEQUENCE</scope>
    <source>
        <strain evidence="2">NEAU-LLB</strain>
    </source>
</reference>
<proteinExistence type="predicted"/>
<dbReference type="AlphaFoldDB" id="A0A939TR44"/>
<keyword evidence="3" id="KW-1185">Reference proteome</keyword>